<comment type="caution">
    <text evidence="2">The sequence shown here is derived from an EMBL/GenBank/DDBJ whole genome shotgun (WGS) entry which is preliminary data.</text>
</comment>
<dbReference type="InterPro" id="IPR050270">
    <property type="entry name" value="DegV_domain_contain"/>
</dbReference>
<dbReference type="InterPro" id="IPR043168">
    <property type="entry name" value="DegV_C"/>
</dbReference>
<organism evidence="2 3">
    <name type="scientific">Peptostreptococcus stomatis DSM 17678</name>
    <dbReference type="NCBI Taxonomy" id="596315"/>
    <lineage>
        <taxon>Bacteria</taxon>
        <taxon>Bacillati</taxon>
        <taxon>Bacillota</taxon>
        <taxon>Clostridia</taxon>
        <taxon>Peptostreptococcales</taxon>
        <taxon>Peptostreptococcaceae</taxon>
        <taxon>Peptostreptococcus</taxon>
    </lineage>
</organism>
<gene>
    <name evidence="2" type="ORF">HMPREF0634_1522</name>
</gene>
<reference evidence="2 3" key="1">
    <citation type="submission" date="2010-08" db="EMBL/GenBank/DDBJ databases">
        <authorList>
            <person name="Harkins D.M."/>
            <person name="Madupu R."/>
            <person name="Durkin A.S."/>
            <person name="Torralba M."/>
            <person name="Methe B."/>
            <person name="Sutton G.G."/>
            <person name="Nelson K.E."/>
        </authorList>
    </citation>
    <scope>NUCLEOTIDE SEQUENCE [LARGE SCALE GENOMIC DNA]</scope>
    <source>
        <strain evidence="2 3">DSM 17678</strain>
    </source>
</reference>
<sequence>MNKIKIVCDSLSDISQDYLDLYDIDMLPLSIIIDGVEYKDRIDIDGEKFYKLLREEGIIPKTSQVTYGAFYENFKKYCEEGYDILYISAAASATGTYQSAVMAKSELEDNFYNKIRIIDSNTLSFAIAIQVIRACQLREEGKELDEIVDQIEAMKDMAFGCFSCDDLLYLSKGGRISGATATIGTVLSIKPLCIIKDGIVDNVGMARGKKNVASKLVDIARGNGISSLEGRTVYIGYSDDLKERDRLEELIKSELNPSEIRYFMIGCGIGTHGGPGTTGFICWKDQARELL</sequence>
<dbReference type="Gene3D" id="3.30.1180.10">
    <property type="match status" value="1"/>
</dbReference>
<dbReference type="GeneID" id="84800747"/>
<dbReference type="OrthoDB" id="9780216at2"/>
<evidence type="ECO:0000313" key="3">
    <source>
        <dbReference type="Proteomes" id="UP000003244"/>
    </source>
</evidence>
<protein>
    <submittedName>
        <fullName evidence="2">EDD domain protein, DegV family</fullName>
    </submittedName>
</protein>
<dbReference type="Proteomes" id="UP000003244">
    <property type="component" value="Unassembled WGS sequence"/>
</dbReference>
<dbReference type="GO" id="GO:0008289">
    <property type="term" value="F:lipid binding"/>
    <property type="evidence" value="ECO:0007669"/>
    <property type="project" value="UniProtKB-KW"/>
</dbReference>
<dbReference type="SUPFAM" id="SSF82549">
    <property type="entry name" value="DAK1/DegV-like"/>
    <property type="match status" value="1"/>
</dbReference>
<name>E0E3A8_9FIRM</name>
<dbReference type="RefSeq" id="WP_007789668.1">
    <property type="nucleotide sequence ID" value="NZ_ADGQ01000056.1"/>
</dbReference>
<dbReference type="PANTHER" id="PTHR33434">
    <property type="entry name" value="DEGV DOMAIN-CONTAINING PROTEIN DR_1986-RELATED"/>
    <property type="match status" value="1"/>
</dbReference>
<keyword evidence="3" id="KW-1185">Reference proteome</keyword>
<dbReference type="eggNOG" id="COG1307">
    <property type="taxonomic scope" value="Bacteria"/>
</dbReference>
<dbReference type="AlphaFoldDB" id="E0E3A8"/>
<dbReference type="Gene3D" id="3.40.50.10170">
    <property type="match status" value="1"/>
</dbReference>
<dbReference type="STRING" id="596315.HMPREF0634_1522"/>
<dbReference type="PROSITE" id="PS51482">
    <property type="entry name" value="DEGV"/>
    <property type="match status" value="1"/>
</dbReference>
<accession>E0E3A8</accession>
<dbReference type="NCBIfam" id="TIGR00762">
    <property type="entry name" value="DegV"/>
    <property type="match status" value="1"/>
</dbReference>
<evidence type="ECO:0000256" key="1">
    <source>
        <dbReference type="ARBA" id="ARBA00023121"/>
    </source>
</evidence>
<dbReference type="Pfam" id="PF02645">
    <property type="entry name" value="DegV"/>
    <property type="match status" value="1"/>
</dbReference>
<evidence type="ECO:0000313" key="2">
    <source>
        <dbReference type="EMBL" id="EFM64595.1"/>
    </source>
</evidence>
<keyword evidence="1" id="KW-0446">Lipid-binding</keyword>
<dbReference type="EMBL" id="ADGQ01000056">
    <property type="protein sequence ID" value="EFM64595.1"/>
    <property type="molecule type" value="Genomic_DNA"/>
</dbReference>
<dbReference type="PANTHER" id="PTHR33434:SF8">
    <property type="entry name" value="DEGV DOMAIN-CONTAINING PROTEIN SPR1019"/>
    <property type="match status" value="1"/>
</dbReference>
<dbReference type="InterPro" id="IPR003797">
    <property type="entry name" value="DegV"/>
</dbReference>
<proteinExistence type="predicted"/>